<dbReference type="SUPFAM" id="SSF53474">
    <property type="entry name" value="alpha/beta-Hydrolases"/>
    <property type="match status" value="1"/>
</dbReference>
<dbReference type="InterPro" id="IPR029058">
    <property type="entry name" value="AB_hydrolase_fold"/>
</dbReference>
<dbReference type="GO" id="GO:0016787">
    <property type="term" value="F:hydrolase activity"/>
    <property type="evidence" value="ECO:0007669"/>
    <property type="project" value="UniProtKB-KW"/>
</dbReference>
<dbReference type="InterPro" id="IPR001375">
    <property type="entry name" value="Peptidase_S9_cat"/>
</dbReference>
<keyword evidence="2" id="KW-0378">Hydrolase</keyword>
<organism evidence="2 3">
    <name type="scientific">Amygdalobacter indicium</name>
    <dbReference type="NCBI Taxonomy" id="3029272"/>
    <lineage>
        <taxon>Bacteria</taxon>
        <taxon>Bacillati</taxon>
        <taxon>Bacillota</taxon>
        <taxon>Clostridia</taxon>
        <taxon>Eubacteriales</taxon>
        <taxon>Oscillospiraceae</taxon>
        <taxon>Amygdalobacter</taxon>
    </lineage>
</organism>
<dbReference type="RefSeq" id="WP_315572012.1">
    <property type="nucleotide sequence ID" value="NZ_CP118868.1"/>
</dbReference>
<protein>
    <submittedName>
        <fullName evidence="2">Alpha/beta hydrolase</fullName>
    </submittedName>
</protein>
<proteinExistence type="predicted"/>
<name>A0ABY8CA65_9FIRM</name>
<gene>
    <name evidence="2" type="ORF">PYS61_02100</name>
</gene>
<evidence type="ECO:0000259" key="1">
    <source>
        <dbReference type="Pfam" id="PF00326"/>
    </source>
</evidence>
<dbReference type="EMBL" id="CP118868">
    <property type="protein sequence ID" value="WEG35985.1"/>
    <property type="molecule type" value="Genomic_DNA"/>
</dbReference>
<dbReference type="PANTHER" id="PTHR43358">
    <property type="entry name" value="ALPHA/BETA-HYDROLASE"/>
    <property type="match status" value="1"/>
</dbReference>
<dbReference type="InterPro" id="IPR052920">
    <property type="entry name" value="DNA-binding_regulatory"/>
</dbReference>
<dbReference type="Pfam" id="PF00326">
    <property type="entry name" value="Peptidase_S9"/>
    <property type="match status" value="1"/>
</dbReference>
<dbReference type="Gene3D" id="3.40.50.1820">
    <property type="entry name" value="alpha/beta hydrolase"/>
    <property type="match status" value="1"/>
</dbReference>
<evidence type="ECO:0000313" key="3">
    <source>
        <dbReference type="Proteomes" id="UP001220478"/>
    </source>
</evidence>
<accession>A0ABY8CA65</accession>
<dbReference type="PANTHER" id="PTHR43358:SF4">
    <property type="entry name" value="ALPHA_BETA HYDROLASE FOLD-1 DOMAIN-CONTAINING PROTEIN"/>
    <property type="match status" value="1"/>
</dbReference>
<feature type="domain" description="Peptidase S9 prolyl oligopeptidase catalytic" evidence="1">
    <location>
        <begin position="153"/>
        <end position="327"/>
    </location>
</feature>
<reference evidence="2 3" key="1">
    <citation type="submission" date="2023-02" db="EMBL/GenBank/DDBJ databases">
        <title>Novel Oscillospiraceae bacterial genomes.</title>
        <authorList>
            <person name="Srinivasan S."/>
            <person name="Austin M.N."/>
            <person name="Fiedler T.L."/>
            <person name="Strenk S.M."/>
            <person name="Agnew K.J."/>
            <person name="Nagana Gowda G.A."/>
            <person name="Raftery D."/>
            <person name="Beamer M.A."/>
            <person name="Achilles S.L."/>
            <person name="Wiesenfeld H.C."/>
            <person name="Fredricks D.N."/>
            <person name="Hillier S.L."/>
        </authorList>
    </citation>
    <scope>NUCLEOTIDE SEQUENCE [LARGE SCALE GENOMIC DNA]</scope>
    <source>
        <strain evidence="2 3">CHIC02 1186E3-8</strain>
    </source>
</reference>
<sequence>MTVTISKKFTKRLLCVLAVLVFLYGSATFFIGGYFVNYALVAKSGGQKRPKVQAQLSTVIRNKELLEKKRDAWLKDNQAQVEPFQFTTADGLTLQGHKIRQKNPSNRWLIIVHGYQSNESRSLLYAQGFYNYGYNIVTYSLRGHRPSEGKYITMGAKDASDLQILIKNIIAENQDAQIVLHGTSMGGATVLLAAATVPEQVKAVIADCAYSDLFTIFSKELKFRFNLPPFPVLYMAQQMAQLQAGFTISAVRPLDAVKKASVPIMFVHTAKDDFVPADMSLEMYAAKKGEKDKFIIPGDFGHAEAIFSDSEEYFRRIQNFCLKYLNQN</sequence>
<keyword evidence="3" id="KW-1185">Reference proteome</keyword>
<dbReference type="Proteomes" id="UP001220478">
    <property type="component" value="Chromosome"/>
</dbReference>
<evidence type="ECO:0000313" key="2">
    <source>
        <dbReference type="EMBL" id="WEG35985.1"/>
    </source>
</evidence>